<keyword evidence="9" id="KW-1185">Reference proteome</keyword>
<comment type="caution">
    <text evidence="8">The sequence shown here is derived from an EMBL/GenBank/DDBJ whole genome shotgun (WGS) entry which is preliminary data.</text>
</comment>
<evidence type="ECO:0000256" key="4">
    <source>
        <dbReference type="ARBA" id="ARBA00023163"/>
    </source>
</evidence>
<organism evidence="8 9">
    <name type="scientific">Argiope bruennichi</name>
    <name type="common">Wasp spider</name>
    <name type="synonym">Aranea bruennichi</name>
    <dbReference type="NCBI Taxonomy" id="94029"/>
    <lineage>
        <taxon>Eukaryota</taxon>
        <taxon>Metazoa</taxon>
        <taxon>Ecdysozoa</taxon>
        <taxon>Arthropoda</taxon>
        <taxon>Chelicerata</taxon>
        <taxon>Arachnida</taxon>
        <taxon>Araneae</taxon>
        <taxon>Araneomorphae</taxon>
        <taxon>Entelegynae</taxon>
        <taxon>Araneoidea</taxon>
        <taxon>Araneidae</taxon>
        <taxon>Argiope</taxon>
    </lineage>
</organism>
<evidence type="ECO:0000313" key="9">
    <source>
        <dbReference type="Proteomes" id="UP000807504"/>
    </source>
</evidence>
<reference evidence="8" key="1">
    <citation type="journal article" date="2020" name="bioRxiv">
        <title>Chromosome-level reference genome of the European wasp spider Argiope bruennichi: a resource for studies on range expansion and evolutionary adaptation.</title>
        <authorList>
            <person name="Sheffer M.M."/>
            <person name="Hoppe A."/>
            <person name="Krehenwinkel H."/>
            <person name="Uhl G."/>
            <person name="Kuss A.W."/>
            <person name="Jensen L."/>
            <person name="Jensen C."/>
            <person name="Gillespie R.G."/>
            <person name="Hoff K.J."/>
            <person name="Prost S."/>
        </authorList>
    </citation>
    <scope>NUCLEOTIDE SEQUENCE</scope>
</reference>
<evidence type="ECO:0000256" key="2">
    <source>
        <dbReference type="ARBA" id="ARBA00023015"/>
    </source>
</evidence>
<dbReference type="PROSITE" id="PS50888">
    <property type="entry name" value="BHLH"/>
    <property type="match status" value="1"/>
</dbReference>
<dbReference type="Gene3D" id="4.10.280.10">
    <property type="entry name" value="Helix-loop-helix DNA-binding domain"/>
    <property type="match status" value="1"/>
</dbReference>
<dbReference type="PANTHER" id="PTHR10985">
    <property type="entry name" value="BASIC HELIX-LOOP-HELIX TRANSCRIPTION FACTOR, HES-RELATED"/>
    <property type="match status" value="1"/>
</dbReference>
<keyword evidence="3" id="KW-0238">DNA-binding</keyword>
<keyword evidence="4" id="KW-0804">Transcription</keyword>
<feature type="region of interest" description="Disordered" evidence="6">
    <location>
        <begin position="1"/>
        <end position="20"/>
    </location>
</feature>
<feature type="region of interest" description="Disordered" evidence="6">
    <location>
        <begin position="388"/>
        <end position="414"/>
    </location>
</feature>
<evidence type="ECO:0000313" key="8">
    <source>
        <dbReference type="EMBL" id="KAF8770477.1"/>
    </source>
</evidence>
<reference evidence="8" key="2">
    <citation type="submission" date="2020-06" db="EMBL/GenBank/DDBJ databases">
        <authorList>
            <person name="Sheffer M."/>
        </authorList>
    </citation>
    <scope>NUCLEOTIDE SEQUENCE</scope>
</reference>
<evidence type="ECO:0000256" key="1">
    <source>
        <dbReference type="ARBA" id="ARBA00004123"/>
    </source>
</evidence>
<gene>
    <name evidence="8" type="ORF">HNY73_018002</name>
</gene>
<keyword evidence="5" id="KW-0539">Nucleus</keyword>
<evidence type="ECO:0000256" key="5">
    <source>
        <dbReference type="ARBA" id="ARBA00023242"/>
    </source>
</evidence>
<dbReference type="EMBL" id="JABXBU010002228">
    <property type="protein sequence ID" value="KAF8770477.1"/>
    <property type="molecule type" value="Genomic_DNA"/>
</dbReference>
<dbReference type="GO" id="GO:0046983">
    <property type="term" value="F:protein dimerization activity"/>
    <property type="evidence" value="ECO:0007669"/>
    <property type="project" value="InterPro"/>
</dbReference>
<feature type="compositionally biased region" description="Low complexity" evidence="6">
    <location>
        <begin position="279"/>
        <end position="288"/>
    </location>
</feature>
<feature type="domain" description="BHLH" evidence="7">
    <location>
        <begin position="17"/>
        <end position="73"/>
    </location>
</feature>
<dbReference type="GO" id="GO:1990837">
    <property type="term" value="F:sequence-specific double-stranded DNA binding"/>
    <property type="evidence" value="ECO:0007669"/>
    <property type="project" value="UniProtKB-ARBA"/>
</dbReference>
<dbReference type="InterPro" id="IPR011598">
    <property type="entry name" value="bHLH_dom"/>
</dbReference>
<dbReference type="Pfam" id="PF00010">
    <property type="entry name" value="HLH"/>
    <property type="match status" value="1"/>
</dbReference>
<sequence>MPTKRSQEFMDLKNGNDKKASKPLIEKRRRARINHSLAQLKTLVIDSKTENTRQTKLEKADILEMTVQHLKDTKKQQNAVTALDIRQGKKKFEIGYMECARQVELFLANLMDPNLIEVEENLKRRLKDHLCRSLQDFPCTDENIHVDKYKGTLSQNLANSVSPLVPTVIKDNHSNILQKRCDDIVFSEDVAQSNAVVENPYSINISYDQYETDQMNINEVRNSHFENSHFSGGSKTMCHQNTLQPEILKPHQSPFPEQETFSKARFNPSPNGLDRYQPSPSSSDSNSTSYAQEWLNLKIKCPNDISNPKTSQFCSTSFQQNTNVQRELHQSTSTVKTEDNYHQISLVPRRLSNGEWALVLPGNFTLTEKEHSPLSAFKLVWPTNSTEVDNEQQGMGQRGGSGSPLSSSVSDLSSEDYGYRMDVEPPVKIDHDGQTDFGYVWRPW</sequence>
<dbReference type="SMART" id="SM00353">
    <property type="entry name" value="HLH"/>
    <property type="match status" value="1"/>
</dbReference>
<proteinExistence type="predicted"/>
<name>A0A8T0ECL4_ARGBR</name>
<evidence type="ECO:0000259" key="7">
    <source>
        <dbReference type="PROSITE" id="PS50888"/>
    </source>
</evidence>
<feature type="compositionally biased region" description="Low complexity" evidence="6">
    <location>
        <begin position="403"/>
        <end position="412"/>
    </location>
</feature>
<accession>A0A8T0ECL4</accession>
<dbReference type="InterPro" id="IPR036638">
    <property type="entry name" value="HLH_DNA-bd_sf"/>
</dbReference>
<dbReference type="FunFam" id="4.10.280.10:FF:000009">
    <property type="entry name" value="Transcription factor HES-1"/>
    <property type="match status" value="1"/>
</dbReference>
<keyword evidence="2" id="KW-0805">Transcription regulation</keyword>
<dbReference type="InterPro" id="IPR050370">
    <property type="entry name" value="HES_HEY"/>
</dbReference>
<evidence type="ECO:0000256" key="3">
    <source>
        <dbReference type="ARBA" id="ARBA00023125"/>
    </source>
</evidence>
<feature type="region of interest" description="Disordered" evidence="6">
    <location>
        <begin position="248"/>
        <end position="288"/>
    </location>
</feature>
<protein>
    <submittedName>
        <fullName evidence="8">Transcription factor HES-4 like protein</fullName>
    </submittedName>
</protein>
<evidence type="ECO:0000256" key="6">
    <source>
        <dbReference type="SAM" id="MobiDB-lite"/>
    </source>
</evidence>
<comment type="subcellular location">
    <subcellularLocation>
        <location evidence="1">Nucleus</location>
    </subcellularLocation>
</comment>
<dbReference type="GO" id="GO:0005634">
    <property type="term" value="C:nucleus"/>
    <property type="evidence" value="ECO:0007669"/>
    <property type="project" value="UniProtKB-SubCell"/>
</dbReference>
<dbReference type="AlphaFoldDB" id="A0A8T0ECL4"/>
<dbReference type="Proteomes" id="UP000807504">
    <property type="component" value="Unassembled WGS sequence"/>
</dbReference>
<dbReference type="SUPFAM" id="SSF47459">
    <property type="entry name" value="HLH, helix-loop-helix DNA-binding domain"/>
    <property type="match status" value="1"/>
</dbReference>